<dbReference type="PANTHER" id="PTHR37317">
    <property type="entry name" value="BLR8090 PROTEIN"/>
    <property type="match status" value="1"/>
</dbReference>
<dbReference type="AlphaFoldDB" id="A0A4P7VAM3"/>
<organism evidence="2 3">
    <name type="scientific">Muribaculum gordoncarteri</name>
    <dbReference type="NCBI Taxonomy" id="2530390"/>
    <lineage>
        <taxon>Bacteria</taxon>
        <taxon>Pseudomonadati</taxon>
        <taxon>Bacteroidota</taxon>
        <taxon>Bacteroidia</taxon>
        <taxon>Bacteroidales</taxon>
        <taxon>Muribaculaceae</taxon>
        <taxon>Muribaculum</taxon>
    </lineage>
</organism>
<evidence type="ECO:0000313" key="3">
    <source>
        <dbReference type="Proteomes" id="UP000297031"/>
    </source>
</evidence>
<dbReference type="KEGG" id="mgod:E7746_00375"/>
<feature type="domain" description="Treble clef zinc finger" evidence="1">
    <location>
        <begin position="92"/>
        <end position="143"/>
    </location>
</feature>
<dbReference type="EMBL" id="CP039393">
    <property type="protein sequence ID" value="QCD34443.1"/>
    <property type="molecule type" value="Genomic_DNA"/>
</dbReference>
<dbReference type="OrthoDB" id="583824at2"/>
<dbReference type="Pfam" id="PF14311">
    <property type="entry name" value="DUF4379"/>
    <property type="match status" value="6"/>
</dbReference>
<reference evidence="2 3" key="1">
    <citation type="submission" date="2019-02" db="EMBL/GenBank/DDBJ databases">
        <title>Isolation and identification of novel species under the genus Muribaculum.</title>
        <authorList>
            <person name="Miyake S."/>
            <person name="Ding Y."/>
            <person name="Low A."/>
            <person name="Soh M."/>
            <person name="Seedorf H."/>
        </authorList>
    </citation>
    <scope>NUCLEOTIDE SEQUENCE [LARGE SCALE GENOMIC DNA]</scope>
    <source>
        <strain evidence="2 3">TLL-A4</strain>
    </source>
</reference>
<feature type="domain" description="Treble clef zinc finger" evidence="1">
    <location>
        <begin position="12"/>
        <end position="73"/>
    </location>
</feature>
<dbReference type="Proteomes" id="UP000297031">
    <property type="component" value="Chromosome"/>
</dbReference>
<dbReference type="RefSeq" id="WP_136409459.1">
    <property type="nucleotide sequence ID" value="NZ_CP039393.1"/>
</dbReference>
<keyword evidence="3" id="KW-1185">Reference proteome</keyword>
<evidence type="ECO:0000259" key="1">
    <source>
        <dbReference type="Pfam" id="PF14311"/>
    </source>
</evidence>
<sequence length="700" mass="80204">MNNDIESLYSELASLWDNDLNEVRPDSVSIGSHLQAYWSCAICGYSYPREVQNQVKIYRQRGTNNICPICRGKRVIPEFNSLKARHSDIVEAEWDYDKNSVSPDEIAPHTNKKVWWLCPNRHSYPSSPNNKLNGGGDCPYCSHQKVSPETSLSATYPEIAKEWHPTRNNYGPEDVLPQSNIEVWWKCSVCGNEFKKKVYQRIQSPFGCKECNKGRQTSVSEQIVFSFLSQYFPNAVNTYKIDRNTDVDIFLPSINVGIEYDGAIYHKNRLDKDIAKTERIVSHGIKLIRIREEGCPLLCMDGCICVETGDTPNSLEEKLPILLEVLSQMANKHFNLKNFDFQLMLRKLKSEFSTVPYDKSLEAYIEKLQHDGKSLAAIWDKNRNGRLTPRHVTTKSALVVHWLCPNDSTHKGWSAPIHSVVNGYGCKICSNRQRYTTEEWVIEAKKIHGDKYDYSQSRYVDASTSIDIICSIHGIFSPPAGQHLAGRGCPYCAGQAFHHADTITIAYPELAKDWDIENNITKYNITPDKVSYHDTREFYWHCNYGKPHSYRATIWSRINLGSKCAVCHGKQVTYDTSLAYLNPLLAAEWCAENDKTPDEVTPKSDYEALWKCPNPNHPPYRQKVEVRSRGTGCIYCSRYGKKHPKDYEDELKAIHPNIKLLRPFAKTSIRVECQCKICNHVWTPFPYQLLKGKGCPICRK</sequence>
<feature type="domain" description="Treble clef zinc finger" evidence="1">
    <location>
        <begin position="510"/>
        <end position="570"/>
    </location>
</feature>
<name>A0A4P7VAM3_9BACT</name>
<dbReference type="Gene3D" id="3.40.960.10">
    <property type="entry name" value="VSR Endonuclease"/>
    <property type="match status" value="1"/>
</dbReference>
<protein>
    <recommendedName>
        <fullName evidence="1">Treble clef zinc finger domain-containing protein</fullName>
    </recommendedName>
</protein>
<accession>A0A4P7VAM3</accession>
<feature type="domain" description="Treble clef zinc finger" evidence="1">
    <location>
        <begin position="159"/>
        <end position="213"/>
    </location>
</feature>
<evidence type="ECO:0000313" key="2">
    <source>
        <dbReference type="EMBL" id="QCD34443.1"/>
    </source>
</evidence>
<feature type="domain" description="Treble clef zinc finger" evidence="1">
    <location>
        <begin position="375"/>
        <end position="432"/>
    </location>
</feature>
<gene>
    <name evidence="2" type="ORF">E7746_00375</name>
</gene>
<dbReference type="InterPro" id="IPR025487">
    <property type="entry name" value="DUF4379"/>
</dbReference>
<feature type="domain" description="Treble clef zinc finger" evidence="1">
    <location>
        <begin position="585"/>
        <end position="638"/>
    </location>
</feature>
<dbReference type="PANTHER" id="PTHR37317:SF1">
    <property type="entry name" value="ZINC-RIBBON DOMAIN-CONTAINING PROTEIN-RELATED"/>
    <property type="match status" value="1"/>
</dbReference>
<proteinExistence type="predicted"/>